<name>A0A4R0VHA0_BIFLL</name>
<dbReference type="InterPro" id="IPR012340">
    <property type="entry name" value="NA-bd_OB-fold"/>
</dbReference>
<proteinExistence type="predicted"/>
<dbReference type="Gene3D" id="2.40.50.140">
    <property type="entry name" value="Nucleic acid-binding proteins"/>
    <property type="match status" value="1"/>
</dbReference>
<evidence type="ECO:0000313" key="2">
    <source>
        <dbReference type="EMBL" id="TCD78668.1"/>
    </source>
</evidence>
<evidence type="ECO:0000256" key="1">
    <source>
        <dbReference type="SAM" id="MobiDB-lite"/>
    </source>
</evidence>
<sequence>MATINQITLTISGNTGSIEFHTRQDGGIWATFDVAQTSRTQNPQTGQWEDGATTWIRCTASGYLAEHLQHSMLPTGPDGKQKGVPVIVTGSYVQREYTNQQGAKRSILELRATDLAVSLRAGTVAYNKAPRDNGFAGRTPQPSQPMAQPQPQQPTMPANDPWNATGAQTRQPAFTDGFAPAASQQPAI</sequence>
<feature type="compositionally biased region" description="Low complexity" evidence="1">
    <location>
        <begin position="139"/>
        <end position="158"/>
    </location>
</feature>
<organism evidence="2 3">
    <name type="scientific">Bifidobacterium longum subsp. longum</name>
    <dbReference type="NCBI Taxonomy" id="1679"/>
    <lineage>
        <taxon>Bacteria</taxon>
        <taxon>Bacillati</taxon>
        <taxon>Actinomycetota</taxon>
        <taxon>Actinomycetes</taxon>
        <taxon>Bifidobacteriales</taxon>
        <taxon>Bifidobacteriaceae</taxon>
        <taxon>Bifidobacterium</taxon>
    </lineage>
</organism>
<dbReference type="SUPFAM" id="SSF50249">
    <property type="entry name" value="Nucleic acid-binding proteins"/>
    <property type="match status" value="1"/>
</dbReference>
<dbReference type="InterPro" id="IPR000424">
    <property type="entry name" value="Primosome_PriB/ssb"/>
</dbReference>
<dbReference type="AlphaFoldDB" id="A0A4R0VHA0"/>
<dbReference type="CDD" id="cd04496">
    <property type="entry name" value="SSB_OBF"/>
    <property type="match status" value="1"/>
</dbReference>
<reference evidence="2 3" key="1">
    <citation type="journal article" date="2018" name="Sci. Rep.">
        <title>Genomic diversity and distribution of Bifidobacterium longum subsp. longum across the human lifespan.</title>
        <authorList>
            <person name="Odamaki T."/>
            <person name="Bottacini F."/>
            <person name="Kato K."/>
            <person name="Mitsuyama E."/>
            <person name="Yoshida K."/>
            <person name="Horigome A."/>
            <person name="Xiao J.Z."/>
            <person name="van Sinderen D."/>
        </authorList>
    </citation>
    <scope>NUCLEOTIDE SEQUENCE [LARGE SCALE GENOMIC DNA]</scope>
    <source>
        <strain evidence="2 3">MCC10004</strain>
    </source>
</reference>
<gene>
    <name evidence="2" type="ORF">MCC10004_0551</name>
</gene>
<comment type="caution">
    <text evidence="2">The sequence shown here is derived from an EMBL/GenBank/DDBJ whole genome shotgun (WGS) entry which is preliminary data.</text>
</comment>
<evidence type="ECO:0000313" key="3">
    <source>
        <dbReference type="Proteomes" id="UP000293475"/>
    </source>
</evidence>
<protein>
    <submittedName>
        <fullName evidence="2">Single-strand DNA-binding protein</fullName>
    </submittedName>
</protein>
<dbReference type="RefSeq" id="WP_131202782.1">
    <property type="nucleotide sequence ID" value="NZ_CP062949.1"/>
</dbReference>
<dbReference type="Proteomes" id="UP000293475">
    <property type="component" value="Unassembled WGS sequence"/>
</dbReference>
<dbReference type="EMBL" id="SHPO01000010">
    <property type="protein sequence ID" value="TCD78668.1"/>
    <property type="molecule type" value="Genomic_DNA"/>
</dbReference>
<dbReference type="GO" id="GO:0003697">
    <property type="term" value="F:single-stranded DNA binding"/>
    <property type="evidence" value="ECO:0007669"/>
    <property type="project" value="InterPro"/>
</dbReference>
<feature type="region of interest" description="Disordered" evidence="1">
    <location>
        <begin position="128"/>
        <end position="188"/>
    </location>
</feature>
<accession>A0A4R0VHA0</accession>
<dbReference type="PROSITE" id="PS50935">
    <property type="entry name" value="SSB"/>
    <property type="match status" value="1"/>
</dbReference>
<dbReference type="Pfam" id="PF00436">
    <property type="entry name" value="SSB"/>
    <property type="match status" value="1"/>
</dbReference>
<keyword evidence="2" id="KW-0238">DNA-binding</keyword>